<evidence type="ECO:0000256" key="2">
    <source>
        <dbReference type="ARBA" id="ARBA00022801"/>
    </source>
</evidence>
<dbReference type="InterPro" id="IPR002053">
    <property type="entry name" value="Glyco_hydro_25"/>
</dbReference>
<dbReference type="PROSITE" id="PS51904">
    <property type="entry name" value="GLYCOSYL_HYDROL_F25_2"/>
    <property type="match status" value="1"/>
</dbReference>
<dbReference type="PANTHER" id="PTHR34135">
    <property type="entry name" value="LYSOZYME"/>
    <property type="match status" value="1"/>
</dbReference>
<dbReference type="CDD" id="cd06413">
    <property type="entry name" value="GH25_muramidase_1"/>
    <property type="match status" value="1"/>
</dbReference>
<keyword evidence="2" id="KW-0378">Hydrolase</keyword>
<dbReference type="InterPro" id="IPR017853">
    <property type="entry name" value="GH"/>
</dbReference>
<comment type="caution">
    <text evidence="4">The sequence shown here is derived from an EMBL/GenBank/DDBJ whole genome shotgun (WGS) entry which is preliminary data.</text>
</comment>
<dbReference type="GO" id="GO:0016998">
    <property type="term" value="P:cell wall macromolecule catabolic process"/>
    <property type="evidence" value="ECO:0007669"/>
    <property type="project" value="InterPro"/>
</dbReference>
<dbReference type="SUPFAM" id="SSF51445">
    <property type="entry name" value="(Trans)glycosidases"/>
    <property type="match status" value="1"/>
</dbReference>
<organism evidence="4 5">
    <name type="scientific">Salinarimonas ramus</name>
    <dbReference type="NCBI Taxonomy" id="690164"/>
    <lineage>
        <taxon>Bacteria</taxon>
        <taxon>Pseudomonadati</taxon>
        <taxon>Pseudomonadota</taxon>
        <taxon>Alphaproteobacteria</taxon>
        <taxon>Hyphomicrobiales</taxon>
        <taxon>Salinarimonadaceae</taxon>
        <taxon>Salinarimonas</taxon>
    </lineage>
</organism>
<name>A0A917Q474_9HYPH</name>
<dbReference type="Gene3D" id="3.20.20.80">
    <property type="entry name" value="Glycosidases"/>
    <property type="match status" value="1"/>
</dbReference>
<comment type="similarity">
    <text evidence="1">Belongs to the glycosyl hydrolase 25 family.</text>
</comment>
<evidence type="ECO:0000313" key="5">
    <source>
        <dbReference type="Proteomes" id="UP000600449"/>
    </source>
</evidence>
<reference evidence="4 5" key="1">
    <citation type="journal article" date="2014" name="Int. J. Syst. Evol. Microbiol.">
        <title>Complete genome sequence of Corynebacterium casei LMG S-19264T (=DSM 44701T), isolated from a smear-ripened cheese.</title>
        <authorList>
            <consortium name="US DOE Joint Genome Institute (JGI-PGF)"/>
            <person name="Walter F."/>
            <person name="Albersmeier A."/>
            <person name="Kalinowski J."/>
            <person name="Ruckert C."/>
        </authorList>
    </citation>
    <scope>NUCLEOTIDE SEQUENCE [LARGE SCALE GENOMIC DNA]</scope>
    <source>
        <strain evidence="4 5">CGMCC 1.9161</strain>
    </source>
</reference>
<protein>
    <recommendedName>
        <fullName evidence="6">Lysozyme</fullName>
    </recommendedName>
</protein>
<keyword evidence="5" id="KW-1185">Reference proteome</keyword>
<proteinExistence type="inferred from homology"/>
<dbReference type="AlphaFoldDB" id="A0A917Q474"/>
<dbReference type="SMART" id="SM00641">
    <property type="entry name" value="Glyco_25"/>
    <property type="match status" value="1"/>
</dbReference>
<dbReference type="PANTHER" id="PTHR34135:SF2">
    <property type="entry name" value="LYSOZYME"/>
    <property type="match status" value="1"/>
</dbReference>
<evidence type="ECO:0000256" key="1">
    <source>
        <dbReference type="ARBA" id="ARBA00010646"/>
    </source>
</evidence>
<dbReference type="GO" id="GO:0016052">
    <property type="term" value="P:carbohydrate catabolic process"/>
    <property type="evidence" value="ECO:0007669"/>
    <property type="project" value="TreeGrafter"/>
</dbReference>
<gene>
    <name evidence="4" type="ORF">GCM10011322_02510</name>
</gene>
<dbReference type="Proteomes" id="UP000600449">
    <property type="component" value="Unassembled WGS sequence"/>
</dbReference>
<dbReference type="EMBL" id="BMMF01000001">
    <property type="protein sequence ID" value="GGK19318.1"/>
    <property type="molecule type" value="Genomic_DNA"/>
</dbReference>
<dbReference type="Pfam" id="PF01183">
    <property type="entry name" value="Glyco_hydro_25"/>
    <property type="match status" value="1"/>
</dbReference>
<dbReference type="GO" id="GO:0003796">
    <property type="term" value="F:lysozyme activity"/>
    <property type="evidence" value="ECO:0007669"/>
    <property type="project" value="InterPro"/>
</dbReference>
<dbReference type="InterPro" id="IPR018077">
    <property type="entry name" value="Glyco_hydro_fam25_subgr"/>
</dbReference>
<evidence type="ECO:0000256" key="3">
    <source>
        <dbReference type="ARBA" id="ARBA00023295"/>
    </source>
</evidence>
<evidence type="ECO:0008006" key="6">
    <source>
        <dbReference type="Google" id="ProtNLM"/>
    </source>
</evidence>
<keyword evidence="3" id="KW-0326">Glycosidase</keyword>
<evidence type="ECO:0000313" key="4">
    <source>
        <dbReference type="EMBL" id="GGK19318.1"/>
    </source>
</evidence>
<accession>A0A917Q474</accession>
<dbReference type="GO" id="GO:0009253">
    <property type="term" value="P:peptidoglycan catabolic process"/>
    <property type="evidence" value="ECO:0007669"/>
    <property type="project" value="InterPro"/>
</dbReference>
<sequence length="291" mass="33814">MRPRPESLMPFVFPSAPSLAPARSLARLAALALGLVVASCSLAPDYYPAKGDNDPHPGVRRVHSLPVHGIDVSRWQGDIDWNRVRQAGTRFAFIKATEGGDHIDPNFRQNWEGARRAGIPRGAYHFVYWCRPAHEQAQWFIDNVPNEPDMLPPVLDMEWNNHSRSCTRRVPREEALEKTRIILAMLHQHYGRLPIIYTDINFHRDVFEGEHFDATFWLRSVAAEPHERYRDRRFTFWQWTQTGTIPGIRGEVDRNAYYGTEREWEAFLASDCDPRDKWRLESFGYCRDKGV</sequence>